<evidence type="ECO:0000256" key="1">
    <source>
        <dbReference type="ARBA" id="ARBA00004651"/>
    </source>
</evidence>
<dbReference type="PANTHER" id="PTHR40035:SF1">
    <property type="entry name" value="ATP SYNTHASE PROTEIN I"/>
    <property type="match status" value="1"/>
</dbReference>
<evidence type="ECO:0000313" key="7">
    <source>
        <dbReference type="EMBL" id="KSU81851.1"/>
    </source>
</evidence>
<name>A0A0V8J4P9_9BACL</name>
<evidence type="ECO:0000256" key="5">
    <source>
        <dbReference type="ARBA" id="ARBA00023136"/>
    </source>
</evidence>
<dbReference type="InterPro" id="IPR039072">
    <property type="entry name" value="ATP_synth_I_Bacilli"/>
</dbReference>
<proteinExistence type="predicted"/>
<organism evidence="7 8">
    <name type="scientific">Fictibacillus enclensis</name>
    <dbReference type="NCBI Taxonomy" id="1017270"/>
    <lineage>
        <taxon>Bacteria</taxon>
        <taxon>Bacillati</taxon>
        <taxon>Bacillota</taxon>
        <taxon>Bacilli</taxon>
        <taxon>Bacillales</taxon>
        <taxon>Fictibacillaceae</taxon>
        <taxon>Fictibacillus</taxon>
    </lineage>
</organism>
<feature type="transmembrane region" description="Helical" evidence="6">
    <location>
        <begin position="34"/>
        <end position="53"/>
    </location>
</feature>
<feature type="transmembrane region" description="Helical" evidence="6">
    <location>
        <begin position="74"/>
        <end position="91"/>
    </location>
</feature>
<protein>
    <submittedName>
        <fullName evidence="7">ATP synthase I</fullName>
    </submittedName>
</protein>
<gene>
    <name evidence="7" type="ORF">AS030_16315</name>
</gene>
<evidence type="ECO:0000256" key="2">
    <source>
        <dbReference type="ARBA" id="ARBA00022475"/>
    </source>
</evidence>
<dbReference type="PANTHER" id="PTHR40035">
    <property type="entry name" value="ATP SYNTHASE PROTEIN I"/>
    <property type="match status" value="1"/>
</dbReference>
<dbReference type="OrthoDB" id="2355635at2"/>
<keyword evidence="2" id="KW-1003">Cell membrane</keyword>
<keyword evidence="3 6" id="KW-0812">Transmembrane</keyword>
<feature type="transmembrane region" description="Helical" evidence="6">
    <location>
        <begin position="97"/>
        <end position="117"/>
    </location>
</feature>
<keyword evidence="5 6" id="KW-0472">Membrane</keyword>
<feature type="transmembrane region" description="Helical" evidence="6">
    <location>
        <begin position="12"/>
        <end position="28"/>
    </location>
</feature>
<evidence type="ECO:0000256" key="3">
    <source>
        <dbReference type="ARBA" id="ARBA00022692"/>
    </source>
</evidence>
<dbReference type="Proteomes" id="UP000054099">
    <property type="component" value="Unassembled WGS sequence"/>
</dbReference>
<reference evidence="7 8" key="1">
    <citation type="journal article" date="2014" name="Antonie Van Leeuwenhoek">
        <title>Fictibacillus enclensis sp. nov., isolated from marine sediment.</title>
        <authorList>
            <person name="Dastager S.G."/>
            <person name="Mawlankar R."/>
            <person name="Srinivasan K."/>
            <person name="Tang S.K."/>
            <person name="Lee J.C."/>
            <person name="Ramana V.V."/>
            <person name="Shouche Y.S."/>
        </authorList>
    </citation>
    <scope>NUCLEOTIDE SEQUENCE [LARGE SCALE GENOMIC DNA]</scope>
    <source>
        <strain evidence="7 8">NIO-1003</strain>
    </source>
</reference>
<dbReference type="RefSeq" id="WP_061973515.1">
    <property type="nucleotide sequence ID" value="NZ_FMAV01000003.1"/>
</dbReference>
<keyword evidence="4 6" id="KW-1133">Transmembrane helix</keyword>
<dbReference type="AlphaFoldDB" id="A0A0V8J4P9"/>
<accession>A0A0V8J4P9</accession>
<keyword evidence="8" id="KW-1185">Reference proteome</keyword>
<dbReference type="GO" id="GO:0005886">
    <property type="term" value="C:plasma membrane"/>
    <property type="evidence" value="ECO:0007669"/>
    <property type="project" value="UniProtKB-SubCell"/>
</dbReference>
<sequence length="127" mass="14595">MTEYTMTFRRYIKITLFMLSFFVLGYGVTSYKSIFLGLSFGTLFSLYNLWSMYSSIERLGQAVINQQKVRTMGSLSRLLMGGLAALIAIRFPQFFNLLSVVIGLMTVYIIMLIDSLTKTIRTPKEKR</sequence>
<dbReference type="Pfam" id="PF03899">
    <property type="entry name" value="ATP-synt_I"/>
    <property type="match status" value="1"/>
</dbReference>
<comment type="caution">
    <text evidence="7">The sequence shown here is derived from an EMBL/GenBank/DDBJ whole genome shotgun (WGS) entry which is preliminary data.</text>
</comment>
<comment type="subcellular location">
    <subcellularLocation>
        <location evidence="1">Cell membrane</location>
        <topology evidence="1">Multi-pass membrane protein</topology>
    </subcellularLocation>
</comment>
<evidence type="ECO:0000313" key="8">
    <source>
        <dbReference type="Proteomes" id="UP000054099"/>
    </source>
</evidence>
<evidence type="ECO:0000256" key="6">
    <source>
        <dbReference type="SAM" id="Phobius"/>
    </source>
</evidence>
<dbReference type="EMBL" id="LNQN01000005">
    <property type="protein sequence ID" value="KSU81851.1"/>
    <property type="molecule type" value="Genomic_DNA"/>
</dbReference>
<dbReference type="InterPro" id="IPR005598">
    <property type="entry name" value="ATP_synth_I"/>
</dbReference>
<evidence type="ECO:0000256" key="4">
    <source>
        <dbReference type="ARBA" id="ARBA00022989"/>
    </source>
</evidence>